<evidence type="ECO:0000313" key="2">
    <source>
        <dbReference type="Proteomes" id="UP001234495"/>
    </source>
</evidence>
<sequence>MKKQQMKRYQDEVSIGPTMVRNLYNKKRTNQLEGVVKDVGRDFVNIIDDHNRVITVFTKNIKKVIWKDNRCRDKHSRCHHNSNQCYCVQHKRDDNCRNRDHYKQNRCEHCRDRDCHRKNRCGHCQEHHHCPNCCDCKNDHHHKDFICFCDHAIPFCDKRVELRLAGLTDNVQFELSRHKGCKVLLDIND</sequence>
<organism evidence="1 2">
    <name type="scientific">Metabacillus malikii</name>
    <dbReference type="NCBI Taxonomy" id="1504265"/>
    <lineage>
        <taxon>Bacteria</taxon>
        <taxon>Bacillati</taxon>
        <taxon>Bacillota</taxon>
        <taxon>Bacilli</taxon>
        <taxon>Bacillales</taxon>
        <taxon>Bacillaceae</taxon>
        <taxon>Metabacillus</taxon>
    </lineage>
</organism>
<accession>A0ABT9ZDV8</accession>
<evidence type="ECO:0000313" key="1">
    <source>
        <dbReference type="EMBL" id="MDQ0230446.1"/>
    </source>
</evidence>
<dbReference type="RefSeq" id="WP_307339746.1">
    <property type="nucleotide sequence ID" value="NZ_JAUSUD010000006.1"/>
</dbReference>
<reference evidence="1 2" key="1">
    <citation type="submission" date="2023-07" db="EMBL/GenBank/DDBJ databases">
        <title>Genomic Encyclopedia of Type Strains, Phase IV (KMG-IV): sequencing the most valuable type-strain genomes for metagenomic binning, comparative biology and taxonomic classification.</title>
        <authorList>
            <person name="Goeker M."/>
        </authorList>
    </citation>
    <scope>NUCLEOTIDE SEQUENCE [LARGE SCALE GENOMIC DNA]</scope>
    <source>
        <strain evidence="1 2">DSM 29005</strain>
    </source>
</reference>
<comment type="caution">
    <text evidence="1">The sequence shown here is derived from an EMBL/GenBank/DDBJ whole genome shotgun (WGS) entry which is preliminary data.</text>
</comment>
<gene>
    <name evidence="1" type="ORF">J2S19_001702</name>
</gene>
<dbReference type="EMBL" id="JAUSUD010000006">
    <property type="protein sequence ID" value="MDQ0230446.1"/>
    <property type="molecule type" value="Genomic_DNA"/>
</dbReference>
<name>A0ABT9ZDV8_9BACI</name>
<dbReference type="Proteomes" id="UP001234495">
    <property type="component" value="Unassembled WGS sequence"/>
</dbReference>
<keyword evidence="2" id="KW-1185">Reference proteome</keyword>
<proteinExistence type="predicted"/>
<protein>
    <submittedName>
        <fullName evidence="1">Uncharacterized protein</fullName>
    </submittedName>
</protein>